<accession>A0A8T0VRA1</accession>
<keyword evidence="3" id="KW-1185">Reference proteome</keyword>
<reference evidence="2" key="1">
    <citation type="submission" date="2020-05" db="EMBL/GenBank/DDBJ databases">
        <title>WGS assembly of Panicum virgatum.</title>
        <authorList>
            <person name="Lovell J.T."/>
            <person name="Jenkins J."/>
            <person name="Shu S."/>
            <person name="Juenger T.E."/>
            <person name="Schmutz J."/>
        </authorList>
    </citation>
    <scope>NUCLEOTIDE SEQUENCE</scope>
    <source>
        <strain evidence="2">AP13</strain>
    </source>
</reference>
<name>A0A8T0VRA1_PANVG</name>
<feature type="region of interest" description="Disordered" evidence="1">
    <location>
        <begin position="1"/>
        <end position="22"/>
    </location>
</feature>
<protein>
    <submittedName>
        <fullName evidence="2">Uncharacterized protein</fullName>
    </submittedName>
</protein>
<evidence type="ECO:0000313" key="3">
    <source>
        <dbReference type="Proteomes" id="UP000823388"/>
    </source>
</evidence>
<evidence type="ECO:0000313" key="2">
    <source>
        <dbReference type="EMBL" id="KAG2635774.1"/>
    </source>
</evidence>
<dbReference type="AlphaFoldDB" id="A0A8T0VRA1"/>
<dbReference type="Proteomes" id="UP000823388">
    <property type="component" value="Chromosome 2N"/>
</dbReference>
<sequence>MLNRSHQIRTVSTESSGHLTDTAKSSQMTLQIIKWNKYSVMKKEASTKILPILQL</sequence>
<comment type="caution">
    <text evidence="2">The sequence shown here is derived from an EMBL/GenBank/DDBJ whole genome shotgun (WGS) entry which is preliminary data.</text>
</comment>
<gene>
    <name evidence="2" type="ORF">PVAP13_2NG377900</name>
</gene>
<evidence type="ECO:0000256" key="1">
    <source>
        <dbReference type="SAM" id="MobiDB-lite"/>
    </source>
</evidence>
<dbReference type="EMBL" id="CM029040">
    <property type="protein sequence ID" value="KAG2635774.1"/>
    <property type="molecule type" value="Genomic_DNA"/>
</dbReference>
<organism evidence="2 3">
    <name type="scientific">Panicum virgatum</name>
    <name type="common">Blackwell switchgrass</name>
    <dbReference type="NCBI Taxonomy" id="38727"/>
    <lineage>
        <taxon>Eukaryota</taxon>
        <taxon>Viridiplantae</taxon>
        <taxon>Streptophyta</taxon>
        <taxon>Embryophyta</taxon>
        <taxon>Tracheophyta</taxon>
        <taxon>Spermatophyta</taxon>
        <taxon>Magnoliopsida</taxon>
        <taxon>Liliopsida</taxon>
        <taxon>Poales</taxon>
        <taxon>Poaceae</taxon>
        <taxon>PACMAD clade</taxon>
        <taxon>Panicoideae</taxon>
        <taxon>Panicodae</taxon>
        <taxon>Paniceae</taxon>
        <taxon>Panicinae</taxon>
        <taxon>Panicum</taxon>
        <taxon>Panicum sect. Hiantes</taxon>
    </lineage>
</organism>
<proteinExistence type="predicted"/>